<keyword evidence="1" id="KW-0812">Transmembrane</keyword>
<evidence type="ECO:0000313" key="3">
    <source>
        <dbReference type="Proteomes" id="UP000575983"/>
    </source>
</evidence>
<evidence type="ECO:0000313" key="2">
    <source>
        <dbReference type="EMBL" id="MBB6208493.1"/>
    </source>
</evidence>
<reference evidence="2 3" key="1">
    <citation type="submission" date="2020-08" db="EMBL/GenBank/DDBJ databases">
        <title>Genomic Encyclopedia of Type Strains, Phase IV (KMG-IV): sequencing the most valuable type-strain genomes for metagenomic binning, comparative biology and taxonomic classification.</title>
        <authorList>
            <person name="Goeker M."/>
        </authorList>
    </citation>
    <scope>NUCLEOTIDE SEQUENCE [LARGE SCALE GENOMIC DNA]</scope>
    <source>
        <strain evidence="2 3">DSM 17992</strain>
    </source>
</reference>
<feature type="transmembrane region" description="Helical" evidence="1">
    <location>
        <begin position="14"/>
        <end position="35"/>
    </location>
</feature>
<dbReference type="Proteomes" id="UP000575983">
    <property type="component" value="Unassembled WGS sequence"/>
</dbReference>
<keyword evidence="1" id="KW-1133">Transmembrane helix</keyword>
<keyword evidence="3" id="KW-1185">Reference proteome</keyword>
<sequence>MQNAIIVHISIPDIAGLGIAIAGLSAVRLIIALFIQSFPHNNWYSSTAPSPI</sequence>
<gene>
    <name evidence="2" type="ORF">HNQ06_001023</name>
</gene>
<organism evidence="2 3">
    <name type="scientific">Borreliella lanei</name>
    <dbReference type="NCBI Taxonomy" id="373540"/>
    <lineage>
        <taxon>Bacteria</taxon>
        <taxon>Pseudomonadati</taxon>
        <taxon>Spirochaetota</taxon>
        <taxon>Spirochaetia</taxon>
        <taxon>Spirochaetales</taxon>
        <taxon>Borreliaceae</taxon>
        <taxon>Borreliella</taxon>
    </lineage>
</organism>
<proteinExistence type="predicted"/>
<dbReference type="AlphaFoldDB" id="A0A7W9ZBL9"/>
<accession>A0A7W9ZBL9</accession>
<evidence type="ECO:0000256" key="1">
    <source>
        <dbReference type="SAM" id="Phobius"/>
    </source>
</evidence>
<keyword evidence="1" id="KW-0472">Membrane</keyword>
<comment type="caution">
    <text evidence="2">The sequence shown here is derived from an EMBL/GenBank/DDBJ whole genome shotgun (WGS) entry which is preliminary data.</text>
</comment>
<name>A0A7W9ZBL9_9SPIR</name>
<protein>
    <submittedName>
        <fullName evidence="2">Uncharacterized protein</fullName>
    </submittedName>
</protein>
<dbReference type="EMBL" id="JACHFC010000008">
    <property type="protein sequence ID" value="MBB6208493.1"/>
    <property type="molecule type" value="Genomic_DNA"/>
</dbReference>